<evidence type="ECO:0000256" key="4">
    <source>
        <dbReference type="ARBA" id="ARBA00022989"/>
    </source>
</evidence>
<dbReference type="GO" id="GO:0020037">
    <property type="term" value="F:heme binding"/>
    <property type="evidence" value="ECO:0007669"/>
    <property type="project" value="TreeGrafter"/>
</dbReference>
<name>A0A515DC73_9BURK</name>
<evidence type="ECO:0000256" key="1">
    <source>
        <dbReference type="ARBA" id="ARBA00004651"/>
    </source>
</evidence>
<dbReference type="Proteomes" id="UP000316798">
    <property type="component" value="Chromosome"/>
</dbReference>
<dbReference type="KEGG" id="rhf:EUB48_12400"/>
<evidence type="ECO:0000256" key="2">
    <source>
        <dbReference type="ARBA" id="ARBA00022475"/>
    </source>
</evidence>
<dbReference type="GO" id="GO:0009055">
    <property type="term" value="F:electron transfer activity"/>
    <property type="evidence" value="ECO:0007669"/>
    <property type="project" value="InterPro"/>
</dbReference>
<dbReference type="SUPFAM" id="SSF81342">
    <property type="entry name" value="Transmembrane di-heme cytochromes"/>
    <property type="match status" value="1"/>
</dbReference>
<feature type="compositionally biased region" description="Low complexity" evidence="6">
    <location>
        <begin position="1"/>
        <end position="14"/>
    </location>
</feature>
<feature type="transmembrane region" description="Helical" evidence="7">
    <location>
        <begin position="50"/>
        <end position="70"/>
    </location>
</feature>
<evidence type="ECO:0000256" key="7">
    <source>
        <dbReference type="SAM" id="Phobius"/>
    </source>
</evidence>
<accession>A0A515DC73</accession>
<dbReference type="InterPro" id="IPR016174">
    <property type="entry name" value="Di-haem_cyt_TM"/>
</dbReference>
<dbReference type="PANTHER" id="PTHR30485:SF2">
    <property type="entry name" value="BLL0597 PROTEIN"/>
    <property type="match status" value="1"/>
</dbReference>
<dbReference type="EMBL" id="CP035503">
    <property type="protein sequence ID" value="QDL37989.1"/>
    <property type="molecule type" value="Genomic_DNA"/>
</dbReference>
<evidence type="ECO:0000256" key="5">
    <source>
        <dbReference type="ARBA" id="ARBA00023136"/>
    </source>
</evidence>
<keyword evidence="3 7" id="KW-0812">Transmembrane</keyword>
<keyword evidence="2" id="KW-1003">Cell membrane</keyword>
<sequence length="215" mass="23500">MNRASASRSSSTPRPSRRSAKSRSRRNRSALPVKRGPVSLLLVWDLPVRLLHWVLAVAVAVAWLSTLGWFRAHEPAGYVALGAVAARLAWGFTGGRYARFSQFVRGPGATLEYMRSLWAGRESRYLGHNPLGGWMALALLGCVAALGITGWLYTTDAFWGMAWLDRLHAALAWLLLGLAATHLAGVVFTSRRQRENLVRAMLGGNKAAPRPGDVD</sequence>
<dbReference type="GO" id="GO:0022904">
    <property type="term" value="P:respiratory electron transport chain"/>
    <property type="evidence" value="ECO:0007669"/>
    <property type="project" value="InterPro"/>
</dbReference>
<feature type="compositionally biased region" description="Basic residues" evidence="6">
    <location>
        <begin position="15"/>
        <end position="28"/>
    </location>
</feature>
<dbReference type="AlphaFoldDB" id="A0A515DC73"/>
<evidence type="ECO:0000256" key="3">
    <source>
        <dbReference type="ARBA" id="ARBA00022692"/>
    </source>
</evidence>
<dbReference type="OrthoDB" id="196472at2"/>
<protein>
    <submittedName>
        <fullName evidence="9">Cytochrome B</fullName>
    </submittedName>
</protein>
<feature type="transmembrane region" description="Helical" evidence="7">
    <location>
        <begin position="166"/>
        <end position="189"/>
    </location>
</feature>
<feature type="transmembrane region" description="Helical" evidence="7">
    <location>
        <begin position="76"/>
        <end position="95"/>
    </location>
</feature>
<keyword evidence="4 7" id="KW-1133">Transmembrane helix</keyword>
<dbReference type="Gene3D" id="1.20.950.20">
    <property type="entry name" value="Transmembrane di-heme cytochromes, Chain C"/>
    <property type="match status" value="1"/>
</dbReference>
<organism evidence="9 10">
    <name type="scientific">Rhodoferax sediminis</name>
    <dbReference type="NCBI Taxonomy" id="2509614"/>
    <lineage>
        <taxon>Bacteria</taxon>
        <taxon>Pseudomonadati</taxon>
        <taxon>Pseudomonadota</taxon>
        <taxon>Betaproteobacteria</taxon>
        <taxon>Burkholderiales</taxon>
        <taxon>Comamonadaceae</taxon>
        <taxon>Rhodoferax</taxon>
    </lineage>
</organism>
<gene>
    <name evidence="9" type="ORF">EUB48_12400</name>
</gene>
<proteinExistence type="predicted"/>
<dbReference type="InterPro" id="IPR051542">
    <property type="entry name" value="Hydrogenase_cytochrome"/>
</dbReference>
<dbReference type="PANTHER" id="PTHR30485">
    <property type="entry name" value="NI/FE-HYDROGENASE 1 B-TYPE CYTOCHROME SUBUNIT"/>
    <property type="match status" value="1"/>
</dbReference>
<evidence type="ECO:0000313" key="10">
    <source>
        <dbReference type="Proteomes" id="UP000316798"/>
    </source>
</evidence>
<evidence type="ECO:0000313" key="9">
    <source>
        <dbReference type="EMBL" id="QDL37989.1"/>
    </source>
</evidence>
<evidence type="ECO:0000256" key="6">
    <source>
        <dbReference type="SAM" id="MobiDB-lite"/>
    </source>
</evidence>
<feature type="transmembrane region" description="Helical" evidence="7">
    <location>
        <begin position="131"/>
        <end position="154"/>
    </location>
</feature>
<dbReference type="Pfam" id="PF01292">
    <property type="entry name" value="Ni_hydr_CYTB"/>
    <property type="match status" value="1"/>
</dbReference>
<keyword evidence="10" id="KW-1185">Reference proteome</keyword>
<feature type="region of interest" description="Disordered" evidence="6">
    <location>
        <begin position="1"/>
        <end position="30"/>
    </location>
</feature>
<dbReference type="GO" id="GO:0005886">
    <property type="term" value="C:plasma membrane"/>
    <property type="evidence" value="ECO:0007669"/>
    <property type="project" value="UniProtKB-SubCell"/>
</dbReference>
<feature type="domain" description="Cytochrome b561 bacterial/Ni-hydrogenase" evidence="8">
    <location>
        <begin position="43"/>
        <end position="204"/>
    </location>
</feature>
<evidence type="ECO:0000259" key="8">
    <source>
        <dbReference type="Pfam" id="PF01292"/>
    </source>
</evidence>
<comment type="subcellular location">
    <subcellularLocation>
        <location evidence="1">Cell membrane</location>
        <topology evidence="1">Multi-pass membrane protein</topology>
    </subcellularLocation>
</comment>
<dbReference type="InterPro" id="IPR011577">
    <property type="entry name" value="Cyt_b561_bac/Ni-Hgenase"/>
</dbReference>
<reference evidence="9 10" key="1">
    <citation type="submission" date="2019-01" db="EMBL/GenBank/DDBJ databases">
        <title>Genomic insights into a novel species Rhodoferax sp.</title>
        <authorList>
            <person name="Jin L."/>
        </authorList>
    </citation>
    <scope>NUCLEOTIDE SEQUENCE [LARGE SCALE GENOMIC DNA]</scope>
    <source>
        <strain evidence="9 10">CHu59-6-5</strain>
    </source>
</reference>
<keyword evidence="5 7" id="KW-0472">Membrane</keyword>